<feature type="domain" description="C2H2-type" evidence="7">
    <location>
        <begin position="195"/>
        <end position="224"/>
    </location>
</feature>
<dbReference type="InterPro" id="IPR013087">
    <property type="entry name" value="Znf_C2H2_type"/>
</dbReference>
<dbReference type="Gene3D" id="3.40.1800.20">
    <property type="match status" value="2"/>
</dbReference>
<dbReference type="PROSITE" id="PS51915">
    <property type="entry name" value="ZAD"/>
    <property type="match status" value="2"/>
</dbReference>
<feature type="domain" description="C2H2-type" evidence="7">
    <location>
        <begin position="624"/>
        <end position="654"/>
    </location>
</feature>
<keyword evidence="3 5" id="KW-0863">Zinc-finger</keyword>
<feature type="binding site" evidence="6">
    <location>
        <position position="433"/>
    </location>
    <ligand>
        <name>Zn(2+)</name>
        <dbReference type="ChEBI" id="CHEBI:29105"/>
    </ligand>
</feature>
<feature type="domain" description="C2H2-type" evidence="7">
    <location>
        <begin position="553"/>
        <end position="582"/>
    </location>
</feature>
<sequence length="710" mass="82151">MSITIKTEPDQIESLLQTCRLCLSEESVDSVFDEEGLQQWISDYLSIEISSEDHLSQAVCSICRIQLKEFHQYRERCLDVQRALESQIQTQIDPYKENAEMAPSLENQESQLCLELVQNVEAGELVDIGEVKIETELPASSGIDEQISLKQASEVQTEDNTANLQLLECEICHKLFRSIQRLESHTKCVHGPKKYECVPCGLAFAYKSHYDVHLQTDGHAKKTPPIEAFEASVSNKEIQCIECDVYFTRKAQLYTHNTRRHKPRKYACPTCQKLYVTRYELNRHVKTLHNTTGDRPFECDICHKTFKLKYIADEHKKRVHGPKLHHCSICVTSFSLKNINICTDRCELGLCLYFVFYSKYFKRYLISCITMAMAIKTEPDEIASLLNTCRLCLSEEFVDSVFDEEGLQQWISDYLSIEISSEDYLSHAVCSICRIQLKEFHQYRERCHDVQRTLKSKIRIQMFDSYKQNAEMAPCLENQEGELVDIGEIKIETELPASPGIDDQISLKQASEVQTEDSTANLQLLECEICHKLFRSILRLESHMKGVHGPKKYECVPCGLAFPYKSHYDVHLQTDGHAKKTPPIEAFEASVSNKEIQCIECDVYFTRKTQLYTHNTRRHKPRKYACPTCQKLYITRYELDRHVTTLHNTSGDRPFECDICHKTFMLKYIADEHKKRVHGPKLHHCSICVSSFSSNSHLTRHIRSIHKRNA</sequence>
<feature type="binding site" evidence="6">
    <location>
        <position position="430"/>
    </location>
    <ligand>
        <name>Zn(2+)</name>
        <dbReference type="ChEBI" id="CHEBI:29105"/>
    </ligand>
</feature>
<evidence type="ECO:0000256" key="1">
    <source>
        <dbReference type="ARBA" id="ARBA00022723"/>
    </source>
</evidence>
<dbReference type="SMART" id="SM00355">
    <property type="entry name" value="ZnF_C2H2"/>
    <property type="match status" value="11"/>
</dbReference>
<reference evidence="10" key="1">
    <citation type="journal article" date="2015" name="Proc. Natl. Acad. Sci. U.S.A.">
        <title>Genome sequence of the Asian Tiger mosquito, Aedes albopictus, reveals insights into its biology, genetics, and evolution.</title>
        <authorList>
            <person name="Chen X.G."/>
            <person name="Jiang X."/>
            <person name="Gu J."/>
            <person name="Xu M."/>
            <person name="Wu Y."/>
            <person name="Deng Y."/>
            <person name="Zhang C."/>
            <person name="Bonizzoni M."/>
            <person name="Dermauw W."/>
            <person name="Vontas J."/>
            <person name="Armbruster P."/>
            <person name="Huang X."/>
            <person name="Yang Y."/>
            <person name="Zhang H."/>
            <person name="He W."/>
            <person name="Peng H."/>
            <person name="Liu Y."/>
            <person name="Wu K."/>
            <person name="Chen J."/>
            <person name="Lirakis M."/>
            <person name="Topalis P."/>
            <person name="Van Leeuwen T."/>
            <person name="Hall A.B."/>
            <person name="Jiang X."/>
            <person name="Thorpe C."/>
            <person name="Mueller R.L."/>
            <person name="Sun C."/>
            <person name="Waterhouse R.M."/>
            <person name="Yan G."/>
            <person name="Tu Z.J."/>
            <person name="Fang X."/>
            <person name="James A.A."/>
        </authorList>
    </citation>
    <scope>NUCLEOTIDE SEQUENCE [LARGE SCALE GENOMIC DNA]</scope>
    <source>
        <strain evidence="10">Foshan</strain>
    </source>
</reference>
<accession>A0ABM1XMX1</accession>
<keyword evidence="10" id="KW-1185">Reference proteome</keyword>
<evidence type="ECO:0000313" key="9">
    <source>
        <dbReference type="EnsemblMetazoa" id="AALFPA23_001129.P895"/>
    </source>
</evidence>
<feature type="domain" description="C2H2-type" evidence="7">
    <location>
        <begin position="297"/>
        <end position="320"/>
    </location>
</feature>
<protein>
    <recommendedName>
        <fullName evidence="11">C2h2-type zn-finger protein</fullName>
    </recommendedName>
</protein>
<feature type="domain" description="ZAD" evidence="8">
    <location>
        <begin position="387"/>
        <end position="457"/>
    </location>
</feature>
<feature type="domain" description="C2H2-type" evidence="7">
    <location>
        <begin position="266"/>
        <end position="296"/>
    </location>
</feature>
<keyword evidence="2" id="KW-0677">Repeat</keyword>
<feature type="domain" description="C2H2-type" evidence="7">
    <location>
        <begin position="655"/>
        <end position="678"/>
    </location>
</feature>
<feature type="domain" description="C2H2-type" evidence="7">
    <location>
        <begin position="596"/>
        <end position="624"/>
    </location>
</feature>
<dbReference type="PANTHER" id="PTHR24379:SF121">
    <property type="entry name" value="C2H2-TYPE DOMAIN-CONTAINING PROTEIN"/>
    <property type="match status" value="1"/>
</dbReference>
<dbReference type="SUPFAM" id="SSF57667">
    <property type="entry name" value="beta-beta-alpha zinc fingers"/>
    <property type="match status" value="6"/>
</dbReference>
<feature type="binding site" evidence="6">
    <location>
        <position position="19"/>
    </location>
    <ligand>
        <name>Zn(2+)</name>
        <dbReference type="ChEBI" id="CHEBI:29105"/>
    </ligand>
</feature>
<feature type="binding site" evidence="6">
    <location>
        <position position="60"/>
    </location>
    <ligand>
        <name>Zn(2+)</name>
        <dbReference type="ChEBI" id="CHEBI:29105"/>
    </ligand>
</feature>
<dbReference type="PROSITE" id="PS00028">
    <property type="entry name" value="ZINC_FINGER_C2H2_1"/>
    <property type="match status" value="11"/>
</dbReference>
<evidence type="ECO:0000256" key="6">
    <source>
        <dbReference type="PROSITE-ProRule" id="PRU01263"/>
    </source>
</evidence>
<dbReference type="Pfam" id="PF13912">
    <property type="entry name" value="zf-C2H2_6"/>
    <property type="match status" value="2"/>
</dbReference>
<dbReference type="InterPro" id="IPR012934">
    <property type="entry name" value="Znf_AD"/>
</dbReference>
<feature type="domain" description="C2H2-type" evidence="7">
    <location>
        <begin position="525"/>
        <end position="553"/>
    </location>
</feature>
<evidence type="ECO:0000256" key="3">
    <source>
        <dbReference type="ARBA" id="ARBA00022771"/>
    </source>
</evidence>
<proteinExistence type="predicted"/>
<feature type="binding site" evidence="6">
    <location>
        <position position="63"/>
    </location>
    <ligand>
        <name>Zn(2+)</name>
        <dbReference type="ChEBI" id="CHEBI:29105"/>
    </ligand>
</feature>
<dbReference type="Pfam" id="PF07776">
    <property type="entry name" value="zf-AD"/>
    <property type="match status" value="2"/>
</dbReference>
<dbReference type="PROSITE" id="PS50157">
    <property type="entry name" value="ZINC_FINGER_C2H2_2"/>
    <property type="match status" value="11"/>
</dbReference>
<dbReference type="Proteomes" id="UP000069940">
    <property type="component" value="Unassembled WGS sequence"/>
</dbReference>
<feature type="domain" description="C2H2-type" evidence="7">
    <location>
        <begin position="238"/>
        <end position="266"/>
    </location>
</feature>
<feature type="domain" description="C2H2-type" evidence="7">
    <location>
        <begin position="683"/>
        <end position="710"/>
    </location>
</feature>
<feature type="domain" description="ZAD" evidence="8">
    <location>
        <begin position="17"/>
        <end position="87"/>
    </location>
</feature>
<dbReference type="Gene3D" id="3.30.160.60">
    <property type="entry name" value="Classic Zinc Finger"/>
    <property type="match status" value="6"/>
</dbReference>
<dbReference type="SMART" id="SM00868">
    <property type="entry name" value="zf-AD"/>
    <property type="match status" value="2"/>
</dbReference>
<dbReference type="SUPFAM" id="SSF57716">
    <property type="entry name" value="Glucocorticoid receptor-like (DNA-binding domain)"/>
    <property type="match status" value="2"/>
</dbReference>
<dbReference type="PANTHER" id="PTHR24379">
    <property type="entry name" value="KRAB AND ZINC FINGER DOMAIN-CONTAINING"/>
    <property type="match status" value="1"/>
</dbReference>
<evidence type="ECO:0000259" key="7">
    <source>
        <dbReference type="PROSITE" id="PS50157"/>
    </source>
</evidence>
<reference evidence="9" key="2">
    <citation type="submission" date="2025-05" db="UniProtKB">
        <authorList>
            <consortium name="EnsemblMetazoa"/>
        </authorList>
    </citation>
    <scope>IDENTIFICATION</scope>
    <source>
        <strain evidence="9">Foshan</strain>
    </source>
</reference>
<dbReference type="GeneID" id="109407594"/>
<dbReference type="EnsemblMetazoa" id="AALFPA23_001129.R895">
    <property type="protein sequence ID" value="AALFPA23_001129.P895"/>
    <property type="gene ID" value="AALFPA23_001129"/>
</dbReference>
<feature type="domain" description="C2H2-type" evidence="7">
    <location>
        <begin position="167"/>
        <end position="195"/>
    </location>
</feature>
<keyword evidence="4 6" id="KW-0862">Zinc</keyword>
<feature type="binding site" evidence="6">
    <location>
        <position position="22"/>
    </location>
    <ligand>
        <name>Zn(2+)</name>
        <dbReference type="ChEBI" id="CHEBI:29105"/>
    </ligand>
</feature>
<evidence type="ECO:0000313" key="10">
    <source>
        <dbReference type="Proteomes" id="UP000069940"/>
    </source>
</evidence>
<feature type="binding site" evidence="6">
    <location>
        <position position="392"/>
    </location>
    <ligand>
        <name>Zn(2+)</name>
        <dbReference type="ChEBI" id="CHEBI:29105"/>
    </ligand>
</feature>
<evidence type="ECO:0000256" key="5">
    <source>
        <dbReference type="PROSITE-ProRule" id="PRU00042"/>
    </source>
</evidence>
<evidence type="ECO:0000256" key="4">
    <source>
        <dbReference type="ARBA" id="ARBA00022833"/>
    </source>
</evidence>
<keyword evidence="1 6" id="KW-0479">Metal-binding</keyword>
<dbReference type="InterPro" id="IPR036236">
    <property type="entry name" value="Znf_C2H2_sf"/>
</dbReference>
<evidence type="ECO:0000259" key="8">
    <source>
        <dbReference type="PROSITE" id="PS51915"/>
    </source>
</evidence>
<evidence type="ECO:0008006" key="11">
    <source>
        <dbReference type="Google" id="ProtNLM"/>
    </source>
</evidence>
<dbReference type="Pfam" id="PF00096">
    <property type="entry name" value="zf-C2H2"/>
    <property type="match status" value="2"/>
</dbReference>
<dbReference type="RefSeq" id="XP_062714348.1">
    <property type="nucleotide sequence ID" value="XM_062858364.1"/>
</dbReference>
<evidence type="ECO:0000256" key="2">
    <source>
        <dbReference type="ARBA" id="ARBA00022737"/>
    </source>
</evidence>
<feature type="binding site" evidence="6">
    <location>
        <position position="389"/>
    </location>
    <ligand>
        <name>Zn(2+)</name>
        <dbReference type="ChEBI" id="CHEBI:29105"/>
    </ligand>
</feature>
<organism evidence="9 10">
    <name type="scientific">Aedes albopictus</name>
    <name type="common">Asian tiger mosquito</name>
    <name type="synonym">Stegomyia albopicta</name>
    <dbReference type="NCBI Taxonomy" id="7160"/>
    <lineage>
        <taxon>Eukaryota</taxon>
        <taxon>Metazoa</taxon>
        <taxon>Ecdysozoa</taxon>
        <taxon>Arthropoda</taxon>
        <taxon>Hexapoda</taxon>
        <taxon>Insecta</taxon>
        <taxon>Pterygota</taxon>
        <taxon>Neoptera</taxon>
        <taxon>Endopterygota</taxon>
        <taxon>Diptera</taxon>
        <taxon>Nematocera</taxon>
        <taxon>Culicoidea</taxon>
        <taxon>Culicidae</taxon>
        <taxon>Culicinae</taxon>
        <taxon>Aedini</taxon>
        <taxon>Aedes</taxon>
        <taxon>Stegomyia</taxon>
    </lineage>
</organism>
<name>A0ABM1XMX1_AEDAL</name>